<feature type="domain" description="CHRD" evidence="3">
    <location>
        <begin position="110"/>
        <end position="249"/>
    </location>
</feature>
<protein>
    <recommendedName>
        <fullName evidence="6">Chordin</fullName>
    </recommendedName>
</protein>
<dbReference type="PROSITE" id="PS50933">
    <property type="entry name" value="CHRD"/>
    <property type="match status" value="2"/>
</dbReference>
<dbReference type="PANTHER" id="PTHR46526:SF1">
    <property type="entry name" value="CHORDIN"/>
    <property type="match status" value="1"/>
</dbReference>
<keyword evidence="1" id="KW-0217">Developmental protein</keyword>
<evidence type="ECO:0008006" key="6">
    <source>
        <dbReference type="Google" id="ProtNLM"/>
    </source>
</evidence>
<dbReference type="InterPro" id="IPR001007">
    <property type="entry name" value="VWF_dom"/>
</dbReference>
<gene>
    <name evidence="4" type="ORF">WA026_016094</name>
</gene>
<dbReference type="GO" id="GO:0005615">
    <property type="term" value="C:extracellular space"/>
    <property type="evidence" value="ECO:0007669"/>
    <property type="project" value="TreeGrafter"/>
</dbReference>
<dbReference type="PANTHER" id="PTHR46526">
    <property type="entry name" value="CHORDIN"/>
    <property type="match status" value="1"/>
</dbReference>
<dbReference type="PROSITE" id="PS50184">
    <property type="entry name" value="VWFC_2"/>
    <property type="match status" value="1"/>
</dbReference>
<dbReference type="GO" id="GO:0036122">
    <property type="term" value="F:BMP binding"/>
    <property type="evidence" value="ECO:0007669"/>
    <property type="project" value="TreeGrafter"/>
</dbReference>
<sequence length="758" mass="85784">MSNSILVYTKCTFGNQVRELGSQWVPDLGFPFGVLHCMKCECVQLQRKRRIVAKVQCRSIQNECPEITCTNPVLHKGRCCKICPGNTHNPDIVQDINELSQGALDEDERTSKHYAALLTEKSSLVLKRDYLRLSPIERNVNRIIATGRFFFHKKNLHYSFVYSERAARPKSLQFIDIDGNILEEFLLTSDDDSPGYYQNATKKVCGTWRRVPRVYRRLLKQEKLFSVLVWGNKDNTEFTVSGLLTRHPVLSKEMFSSLLEPSLHTNPSRMHGSGGTAIISISTTVTPTIHISLIFNGLFEISEISNVPVNISLQMDKRLILEKQVFVEKPSNELNFVELISHLENQDIRALARGRVSITMSSVSHPTAMKLNGHIVPKVQCEIYQALLSSNDHNLQGTVGLAWFYMTNDGSLRYNVHTYNPKGEIPIAMTLVDLSTRRKTELEDLTPYFENNWSNGTVDRISPKILEPIFNGNLGINIASQKSSSLIRGKFIPRYVADAKDTRAPILLKRENYSLPSTAVGLAWLKIDSECHIHYDVSLNGLGFSDRRLELILELRPMMAPGASVIRKQLESFIGNQVENSPVESLSKEELNRLYYGVAFIKVMENKATLLSAIVSKLHIPISCRPLENNNVPTYINGAENGDQPNGDCFHEGKFYQEEEQWTSSSNPARCVFVKTAERNAILWFVQNPTVPVTSEKHCLANVVHTVKVRRQNITSKKIYPKRVSSVEKFIRKEVNSTPSWCPSDSIRAQSAYAIHTN</sequence>
<dbReference type="GO" id="GO:0030514">
    <property type="term" value="P:negative regulation of BMP signaling pathway"/>
    <property type="evidence" value="ECO:0007669"/>
    <property type="project" value="TreeGrafter"/>
</dbReference>
<dbReference type="AlphaFoldDB" id="A0AAW1U8V8"/>
<evidence type="ECO:0000313" key="5">
    <source>
        <dbReference type="Proteomes" id="UP001431783"/>
    </source>
</evidence>
<name>A0AAW1U8V8_9CUCU</name>
<feature type="domain" description="VWFC" evidence="2">
    <location>
        <begin position="9"/>
        <end position="84"/>
    </location>
</feature>
<dbReference type="Proteomes" id="UP001431783">
    <property type="component" value="Unassembled WGS sequence"/>
</dbReference>
<organism evidence="4 5">
    <name type="scientific">Henosepilachna vigintioctopunctata</name>
    <dbReference type="NCBI Taxonomy" id="420089"/>
    <lineage>
        <taxon>Eukaryota</taxon>
        <taxon>Metazoa</taxon>
        <taxon>Ecdysozoa</taxon>
        <taxon>Arthropoda</taxon>
        <taxon>Hexapoda</taxon>
        <taxon>Insecta</taxon>
        <taxon>Pterygota</taxon>
        <taxon>Neoptera</taxon>
        <taxon>Endopterygota</taxon>
        <taxon>Coleoptera</taxon>
        <taxon>Polyphaga</taxon>
        <taxon>Cucujiformia</taxon>
        <taxon>Coccinelloidea</taxon>
        <taxon>Coccinellidae</taxon>
        <taxon>Epilachninae</taxon>
        <taxon>Epilachnini</taxon>
        <taxon>Henosepilachna</taxon>
    </lineage>
</organism>
<dbReference type="InterPro" id="IPR010895">
    <property type="entry name" value="CHRD"/>
</dbReference>
<evidence type="ECO:0000259" key="2">
    <source>
        <dbReference type="PROSITE" id="PS50184"/>
    </source>
</evidence>
<dbReference type="GO" id="GO:0009953">
    <property type="term" value="P:dorsal/ventral pattern formation"/>
    <property type="evidence" value="ECO:0007669"/>
    <property type="project" value="TreeGrafter"/>
</dbReference>
<evidence type="ECO:0000256" key="1">
    <source>
        <dbReference type="PROSITE-ProRule" id="PRU00230"/>
    </source>
</evidence>
<dbReference type="InterPro" id="IPR052278">
    <property type="entry name" value="Chordin-like_regulators"/>
</dbReference>
<dbReference type="EMBL" id="JARQZJ010000039">
    <property type="protein sequence ID" value="KAK9877068.1"/>
    <property type="molecule type" value="Genomic_DNA"/>
</dbReference>
<reference evidence="4 5" key="1">
    <citation type="submission" date="2023-03" db="EMBL/GenBank/DDBJ databases">
        <title>Genome insight into feeding habits of ladybird beetles.</title>
        <authorList>
            <person name="Li H.-S."/>
            <person name="Huang Y.-H."/>
            <person name="Pang H."/>
        </authorList>
    </citation>
    <scope>NUCLEOTIDE SEQUENCE [LARGE SCALE GENOMIC DNA]</scope>
    <source>
        <strain evidence="4">SYSU_2023b</strain>
        <tissue evidence="4">Whole body</tissue>
    </source>
</reference>
<feature type="domain" description="CHRD" evidence="3">
    <location>
        <begin position="251"/>
        <end position="380"/>
    </location>
</feature>
<evidence type="ECO:0000259" key="3">
    <source>
        <dbReference type="PROSITE" id="PS50933"/>
    </source>
</evidence>
<proteinExistence type="predicted"/>
<keyword evidence="5" id="KW-1185">Reference proteome</keyword>
<dbReference type="SUPFAM" id="SSF57603">
    <property type="entry name" value="FnI-like domain"/>
    <property type="match status" value="1"/>
</dbReference>
<accession>A0AAW1U8V8</accession>
<comment type="caution">
    <text evidence="4">The sequence shown here is derived from an EMBL/GenBank/DDBJ whole genome shotgun (WGS) entry which is preliminary data.</text>
</comment>
<dbReference type="Pfam" id="PF00093">
    <property type="entry name" value="VWC"/>
    <property type="match status" value="1"/>
</dbReference>
<dbReference type="SMART" id="SM00754">
    <property type="entry name" value="CHRD"/>
    <property type="match status" value="2"/>
</dbReference>
<evidence type="ECO:0000313" key="4">
    <source>
        <dbReference type="EMBL" id="KAK9877068.1"/>
    </source>
</evidence>